<dbReference type="WBParaSite" id="Hba_19599">
    <property type="protein sequence ID" value="Hba_19599"/>
    <property type="gene ID" value="Hba_19599"/>
</dbReference>
<feature type="region of interest" description="Disordered" evidence="1">
    <location>
        <begin position="297"/>
        <end position="331"/>
    </location>
</feature>
<evidence type="ECO:0000313" key="2">
    <source>
        <dbReference type="Proteomes" id="UP000095283"/>
    </source>
</evidence>
<dbReference type="PANTHER" id="PTHR16206:SF4">
    <property type="entry name" value="PROTEIN LET-99"/>
    <property type="match status" value="1"/>
</dbReference>
<evidence type="ECO:0000256" key="1">
    <source>
        <dbReference type="SAM" id="MobiDB-lite"/>
    </source>
</evidence>
<feature type="region of interest" description="Disordered" evidence="1">
    <location>
        <begin position="1"/>
        <end position="29"/>
    </location>
</feature>
<proteinExistence type="predicted"/>
<accession>A0A1I7XQI3</accession>
<protein>
    <submittedName>
        <fullName evidence="3">DEP domain-containing protein</fullName>
    </submittedName>
</protein>
<dbReference type="Proteomes" id="UP000095283">
    <property type="component" value="Unplaced"/>
</dbReference>
<feature type="compositionally biased region" description="Polar residues" evidence="1">
    <location>
        <begin position="297"/>
        <end position="307"/>
    </location>
</feature>
<dbReference type="AlphaFoldDB" id="A0A1I7XQI3"/>
<sequence length="631" mass="72235">MVEEFIPLSSSRLHKRRASDSTPSRISNREDILNGDKQTMHNNGKFRATRLWNDIVLRFRTDMPLKRHRRQLTFFDNSFTGREAVDFLMVELPRLLLEGREVDSFTGDYNSKCAARIPRLMQRTNSFSGGDADHVRRNVISPMRQRYICVESPLNWTPFELPKSPPKRIERFNRRLSSSHGNLTSFVATPQIFEFNSADSIAETIDSIRAEVNYSINPSPERDFKTPLMSKGKALWNDVDRRVSLTENKCAGSETEVPLPNLVKKYKSSVKIREKDSIRESAYEWLTFGRRKKNITPSKNTEQSLLDTNPLREEERNNSRKRSLRSRSERKHCVMNSSNTRLQEQDTDYALKLGVFRLRRILAVENLEFISWDIIGENVRWNCEKVGASGVVKSRNDQGKCLQNNMFSSGCSLSSQSSPFSDRHDEVTAIKMKGLSEGTQLAFQVSSDDSMRYVDGVSPSDIAMTGLSFGRRSDKLLCPLAFDDVMRLPGLKQSPDLMKTLDELCITPQTSLKTQLSAVFEPTGSMTWSDLPTVSSFVIGNTESVFQLPRDISESLLESVSLILITLPPPRRRRLHHLIRFMNKLSANHCIQLDKFRENRYVTVLSDKQQTPIFTSNRIQFCEVIKLVVPV</sequence>
<evidence type="ECO:0000313" key="3">
    <source>
        <dbReference type="WBParaSite" id="Hba_19599"/>
    </source>
</evidence>
<dbReference type="InterPro" id="IPR036388">
    <property type="entry name" value="WH-like_DNA-bd_sf"/>
</dbReference>
<name>A0A1I7XQI3_HETBA</name>
<feature type="compositionally biased region" description="Basic residues" evidence="1">
    <location>
        <begin position="319"/>
        <end position="330"/>
    </location>
</feature>
<organism evidence="2 3">
    <name type="scientific">Heterorhabditis bacteriophora</name>
    <name type="common">Entomopathogenic nematode worm</name>
    <dbReference type="NCBI Taxonomy" id="37862"/>
    <lineage>
        <taxon>Eukaryota</taxon>
        <taxon>Metazoa</taxon>
        <taxon>Ecdysozoa</taxon>
        <taxon>Nematoda</taxon>
        <taxon>Chromadorea</taxon>
        <taxon>Rhabditida</taxon>
        <taxon>Rhabditina</taxon>
        <taxon>Rhabditomorpha</taxon>
        <taxon>Strongyloidea</taxon>
        <taxon>Heterorhabditidae</taxon>
        <taxon>Heterorhabditis</taxon>
    </lineage>
</organism>
<keyword evidence="2" id="KW-1185">Reference proteome</keyword>
<dbReference type="Gene3D" id="1.10.10.10">
    <property type="entry name" value="Winged helix-like DNA-binding domain superfamily/Winged helix DNA-binding domain"/>
    <property type="match status" value="1"/>
</dbReference>
<dbReference type="PANTHER" id="PTHR16206">
    <property type="entry name" value="DEP DOMAIN-CONTAINING"/>
    <property type="match status" value="1"/>
</dbReference>
<reference evidence="3" key="1">
    <citation type="submission" date="2016-11" db="UniProtKB">
        <authorList>
            <consortium name="WormBaseParasite"/>
        </authorList>
    </citation>
    <scope>IDENTIFICATION</scope>
</reference>